<name>A0A915KNG9_ROMCU</name>
<feature type="compositionally biased region" description="Basic and acidic residues" evidence="1">
    <location>
        <begin position="1"/>
        <end position="13"/>
    </location>
</feature>
<reference evidence="3" key="1">
    <citation type="submission" date="2022-11" db="UniProtKB">
        <authorList>
            <consortium name="WormBaseParasite"/>
        </authorList>
    </citation>
    <scope>IDENTIFICATION</scope>
</reference>
<protein>
    <submittedName>
        <fullName evidence="3">Uncharacterized protein</fullName>
    </submittedName>
</protein>
<dbReference type="WBParaSite" id="nRc.2.0.1.t39595-RA">
    <property type="protein sequence ID" value="nRc.2.0.1.t39595-RA"/>
    <property type="gene ID" value="nRc.2.0.1.g39595"/>
</dbReference>
<proteinExistence type="predicted"/>
<evidence type="ECO:0000313" key="3">
    <source>
        <dbReference type="WBParaSite" id="nRc.2.0.1.t39595-RA"/>
    </source>
</evidence>
<dbReference type="AlphaFoldDB" id="A0A915KNG9"/>
<keyword evidence="2" id="KW-1185">Reference proteome</keyword>
<evidence type="ECO:0000313" key="2">
    <source>
        <dbReference type="Proteomes" id="UP000887565"/>
    </source>
</evidence>
<evidence type="ECO:0000256" key="1">
    <source>
        <dbReference type="SAM" id="MobiDB-lite"/>
    </source>
</evidence>
<accession>A0A915KNG9</accession>
<feature type="region of interest" description="Disordered" evidence="1">
    <location>
        <begin position="1"/>
        <end position="86"/>
    </location>
</feature>
<feature type="compositionally biased region" description="Basic and acidic residues" evidence="1">
    <location>
        <begin position="69"/>
        <end position="86"/>
    </location>
</feature>
<sequence length="86" mass="9364">MESTRKINDEKLPKRTPGRTKGRSQSSRLPSGNGGKEKKSSRGEQGAMALGNRATEHSTLVTAPARNGKRQESRINEKDDSSEIAN</sequence>
<dbReference type="Proteomes" id="UP000887565">
    <property type="component" value="Unplaced"/>
</dbReference>
<organism evidence="2 3">
    <name type="scientific">Romanomermis culicivorax</name>
    <name type="common">Nematode worm</name>
    <dbReference type="NCBI Taxonomy" id="13658"/>
    <lineage>
        <taxon>Eukaryota</taxon>
        <taxon>Metazoa</taxon>
        <taxon>Ecdysozoa</taxon>
        <taxon>Nematoda</taxon>
        <taxon>Enoplea</taxon>
        <taxon>Dorylaimia</taxon>
        <taxon>Mermithida</taxon>
        <taxon>Mermithoidea</taxon>
        <taxon>Mermithidae</taxon>
        <taxon>Romanomermis</taxon>
    </lineage>
</organism>